<accession>A0A3E0WW52</accession>
<dbReference type="AlphaFoldDB" id="A0A3E0WW52"/>
<dbReference type="OrthoDB" id="9803764at2"/>
<evidence type="ECO:0000259" key="4">
    <source>
        <dbReference type="PROSITE" id="PS01124"/>
    </source>
</evidence>
<evidence type="ECO:0000256" key="2">
    <source>
        <dbReference type="ARBA" id="ARBA00023125"/>
    </source>
</evidence>
<dbReference type="SMART" id="SM00342">
    <property type="entry name" value="HTH_ARAC"/>
    <property type="match status" value="1"/>
</dbReference>
<protein>
    <recommendedName>
        <fullName evidence="4">HTH araC/xylS-type domain-containing protein</fullName>
    </recommendedName>
</protein>
<dbReference type="Pfam" id="PF12833">
    <property type="entry name" value="HTH_18"/>
    <property type="match status" value="1"/>
</dbReference>
<dbReference type="InterPro" id="IPR050204">
    <property type="entry name" value="AraC_XylS_family_regulators"/>
</dbReference>
<name>A0A3E0WW52_9GAMM</name>
<organism evidence="5 6">
    <name type="scientific">Alkalilimnicola ehrlichii</name>
    <dbReference type="NCBI Taxonomy" id="351052"/>
    <lineage>
        <taxon>Bacteria</taxon>
        <taxon>Pseudomonadati</taxon>
        <taxon>Pseudomonadota</taxon>
        <taxon>Gammaproteobacteria</taxon>
        <taxon>Chromatiales</taxon>
        <taxon>Ectothiorhodospiraceae</taxon>
        <taxon>Alkalilimnicola</taxon>
    </lineage>
</organism>
<dbReference type="EMBL" id="NFZW01000010">
    <property type="protein sequence ID" value="RFA36157.1"/>
    <property type="molecule type" value="Genomic_DNA"/>
</dbReference>
<evidence type="ECO:0000256" key="3">
    <source>
        <dbReference type="ARBA" id="ARBA00023163"/>
    </source>
</evidence>
<dbReference type="InterPro" id="IPR018062">
    <property type="entry name" value="HTH_AraC-typ_CS"/>
</dbReference>
<keyword evidence="3" id="KW-0804">Transcription</keyword>
<dbReference type="SUPFAM" id="SSF46689">
    <property type="entry name" value="Homeodomain-like"/>
    <property type="match status" value="2"/>
</dbReference>
<feature type="domain" description="HTH araC/xylS-type" evidence="4">
    <location>
        <begin position="32"/>
        <end position="129"/>
    </location>
</feature>
<dbReference type="PANTHER" id="PTHR46796">
    <property type="entry name" value="HTH-TYPE TRANSCRIPTIONAL ACTIVATOR RHAS-RELATED"/>
    <property type="match status" value="1"/>
</dbReference>
<dbReference type="PROSITE" id="PS00041">
    <property type="entry name" value="HTH_ARAC_FAMILY_1"/>
    <property type="match status" value="1"/>
</dbReference>
<dbReference type="GO" id="GO:0043565">
    <property type="term" value="F:sequence-specific DNA binding"/>
    <property type="evidence" value="ECO:0007669"/>
    <property type="project" value="InterPro"/>
</dbReference>
<keyword evidence="2" id="KW-0238">DNA-binding</keyword>
<dbReference type="InterPro" id="IPR018060">
    <property type="entry name" value="HTH_AraC"/>
</dbReference>
<gene>
    <name evidence="5" type="ORF">CAL65_11965</name>
</gene>
<dbReference type="GO" id="GO:0003700">
    <property type="term" value="F:DNA-binding transcription factor activity"/>
    <property type="evidence" value="ECO:0007669"/>
    <property type="project" value="InterPro"/>
</dbReference>
<keyword evidence="1" id="KW-0805">Transcription regulation</keyword>
<evidence type="ECO:0000313" key="5">
    <source>
        <dbReference type="EMBL" id="RFA36157.1"/>
    </source>
</evidence>
<proteinExistence type="predicted"/>
<dbReference type="InterPro" id="IPR009057">
    <property type="entry name" value="Homeodomain-like_sf"/>
</dbReference>
<evidence type="ECO:0000256" key="1">
    <source>
        <dbReference type="ARBA" id="ARBA00023015"/>
    </source>
</evidence>
<keyword evidence="6" id="KW-1185">Reference proteome</keyword>
<dbReference type="Proteomes" id="UP000256763">
    <property type="component" value="Unassembled WGS sequence"/>
</dbReference>
<dbReference type="Gene3D" id="1.10.10.60">
    <property type="entry name" value="Homeodomain-like"/>
    <property type="match status" value="2"/>
</dbReference>
<comment type="caution">
    <text evidence="5">The sequence shown here is derived from an EMBL/GenBank/DDBJ whole genome shotgun (WGS) entry which is preliminary data.</text>
</comment>
<sequence length="155" mass="17548">MSRRRWHGRGCGRYFSRRHCRYCISYVRPRIVEVARRIRESSLENIPLSQFADAVRLSTSRLEKLFKEQVGLPITQYRTRYRVFISSILMALGHSMTEAALSAGFSSSAHLSRAYRAINGMTPSAVFLKPPCLNTIVDRSALNVVAPVLAGKRAM</sequence>
<reference evidence="6" key="1">
    <citation type="submission" date="2017-05" db="EMBL/GenBank/DDBJ databases">
        <authorList>
            <person name="Sharma S."/>
            <person name="Sidhu C."/>
            <person name="Pinnaka A.K."/>
        </authorList>
    </citation>
    <scope>NUCLEOTIDE SEQUENCE [LARGE SCALE GENOMIC DNA]</scope>
    <source>
        <strain evidence="6">AK93</strain>
    </source>
</reference>
<evidence type="ECO:0000313" key="6">
    <source>
        <dbReference type="Proteomes" id="UP000256763"/>
    </source>
</evidence>
<dbReference type="PROSITE" id="PS01124">
    <property type="entry name" value="HTH_ARAC_FAMILY_2"/>
    <property type="match status" value="1"/>
</dbReference>